<evidence type="ECO:0000259" key="8">
    <source>
        <dbReference type="Pfam" id="PF08281"/>
    </source>
</evidence>
<dbReference type="Gene3D" id="1.10.1740.10">
    <property type="match status" value="1"/>
</dbReference>
<dbReference type="EMBL" id="CP036526">
    <property type="protein sequence ID" value="QDT08554.1"/>
    <property type="molecule type" value="Genomic_DNA"/>
</dbReference>
<proteinExistence type="inferred from homology"/>
<organism evidence="9 10">
    <name type="scientific">Stieleria marina</name>
    <dbReference type="NCBI Taxonomy" id="1930275"/>
    <lineage>
        <taxon>Bacteria</taxon>
        <taxon>Pseudomonadati</taxon>
        <taxon>Planctomycetota</taxon>
        <taxon>Planctomycetia</taxon>
        <taxon>Pirellulales</taxon>
        <taxon>Pirellulaceae</taxon>
        <taxon>Stieleria</taxon>
    </lineage>
</organism>
<evidence type="ECO:0000256" key="5">
    <source>
        <dbReference type="ARBA" id="ARBA00023163"/>
    </source>
</evidence>
<dbReference type="PANTHER" id="PTHR43133:SF8">
    <property type="entry name" value="RNA POLYMERASE SIGMA FACTOR HI_1459-RELATED"/>
    <property type="match status" value="1"/>
</dbReference>
<keyword evidence="10" id="KW-1185">Reference proteome</keyword>
<feature type="domain" description="RNA polymerase sigma factor 70 region 4 type 2" evidence="8">
    <location>
        <begin position="126"/>
        <end position="178"/>
    </location>
</feature>
<dbReference type="InterPro" id="IPR013249">
    <property type="entry name" value="RNA_pol_sigma70_r4_t2"/>
</dbReference>
<evidence type="ECO:0000313" key="9">
    <source>
        <dbReference type="EMBL" id="QDT08554.1"/>
    </source>
</evidence>
<evidence type="ECO:0000256" key="2">
    <source>
        <dbReference type="ARBA" id="ARBA00023015"/>
    </source>
</evidence>
<dbReference type="InterPro" id="IPR039425">
    <property type="entry name" value="RNA_pol_sigma-70-like"/>
</dbReference>
<dbReference type="SUPFAM" id="SSF88659">
    <property type="entry name" value="Sigma3 and sigma4 domains of RNA polymerase sigma factors"/>
    <property type="match status" value="1"/>
</dbReference>
<dbReference type="OrthoDB" id="9785675at2"/>
<evidence type="ECO:0000256" key="1">
    <source>
        <dbReference type="ARBA" id="ARBA00010641"/>
    </source>
</evidence>
<dbReference type="InterPro" id="IPR013325">
    <property type="entry name" value="RNA_pol_sigma_r2"/>
</dbReference>
<dbReference type="Gene3D" id="1.10.10.10">
    <property type="entry name" value="Winged helix-like DNA-binding domain superfamily/Winged helix DNA-binding domain"/>
    <property type="match status" value="1"/>
</dbReference>
<keyword evidence="2" id="KW-0805">Transcription regulation</keyword>
<feature type="region of interest" description="Disordered" evidence="6">
    <location>
        <begin position="189"/>
        <end position="210"/>
    </location>
</feature>
<dbReference type="Proteomes" id="UP000319817">
    <property type="component" value="Chromosome"/>
</dbReference>
<evidence type="ECO:0000256" key="6">
    <source>
        <dbReference type="SAM" id="MobiDB-lite"/>
    </source>
</evidence>
<keyword evidence="5" id="KW-0804">Transcription</keyword>
<evidence type="ECO:0000256" key="3">
    <source>
        <dbReference type="ARBA" id="ARBA00023082"/>
    </source>
</evidence>
<reference evidence="9 10" key="1">
    <citation type="submission" date="2019-02" db="EMBL/GenBank/DDBJ databases">
        <title>Deep-cultivation of Planctomycetes and their phenomic and genomic characterization uncovers novel biology.</title>
        <authorList>
            <person name="Wiegand S."/>
            <person name="Jogler M."/>
            <person name="Boedeker C."/>
            <person name="Pinto D."/>
            <person name="Vollmers J."/>
            <person name="Rivas-Marin E."/>
            <person name="Kohn T."/>
            <person name="Peeters S.H."/>
            <person name="Heuer A."/>
            <person name="Rast P."/>
            <person name="Oberbeckmann S."/>
            <person name="Bunk B."/>
            <person name="Jeske O."/>
            <person name="Meyerdierks A."/>
            <person name="Storesund J.E."/>
            <person name="Kallscheuer N."/>
            <person name="Luecker S."/>
            <person name="Lage O.M."/>
            <person name="Pohl T."/>
            <person name="Merkel B.J."/>
            <person name="Hornburger P."/>
            <person name="Mueller R.-W."/>
            <person name="Bruemmer F."/>
            <person name="Labrenz M."/>
            <person name="Spormann A.M."/>
            <person name="Op den Camp H."/>
            <person name="Overmann J."/>
            <person name="Amann R."/>
            <person name="Jetten M.S.M."/>
            <person name="Mascher T."/>
            <person name="Medema M.H."/>
            <person name="Devos D.P."/>
            <person name="Kaster A.-K."/>
            <person name="Ovreas L."/>
            <person name="Rohde M."/>
            <person name="Galperin M.Y."/>
            <person name="Jogler C."/>
        </authorList>
    </citation>
    <scope>NUCLEOTIDE SEQUENCE [LARGE SCALE GENOMIC DNA]</scope>
    <source>
        <strain evidence="9 10">K23_9</strain>
    </source>
</reference>
<dbReference type="NCBIfam" id="TIGR02937">
    <property type="entry name" value="sigma70-ECF"/>
    <property type="match status" value="1"/>
</dbReference>
<gene>
    <name evidence="9" type="primary">sigW_3</name>
    <name evidence="9" type="ORF">K239x_04930</name>
</gene>
<dbReference type="PANTHER" id="PTHR43133">
    <property type="entry name" value="RNA POLYMERASE ECF-TYPE SIGMA FACTO"/>
    <property type="match status" value="1"/>
</dbReference>
<dbReference type="Pfam" id="PF04542">
    <property type="entry name" value="Sigma70_r2"/>
    <property type="match status" value="1"/>
</dbReference>
<dbReference type="GO" id="GO:0006352">
    <property type="term" value="P:DNA-templated transcription initiation"/>
    <property type="evidence" value="ECO:0007669"/>
    <property type="project" value="InterPro"/>
</dbReference>
<dbReference type="GO" id="GO:0016987">
    <property type="term" value="F:sigma factor activity"/>
    <property type="evidence" value="ECO:0007669"/>
    <property type="project" value="UniProtKB-KW"/>
</dbReference>
<dbReference type="GO" id="GO:0003677">
    <property type="term" value="F:DNA binding"/>
    <property type="evidence" value="ECO:0007669"/>
    <property type="project" value="UniProtKB-KW"/>
</dbReference>
<dbReference type="CDD" id="cd06171">
    <property type="entry name" value="Sigma70_r4"/>
    <property type="match status" value="1"/>
</dbReference>
<dbReference type="InterPro" id="IPR036388">
    <property type="entry name" value="WH-like_DNA-bd_sf"/>
</dbReference>
<name>A0A517NN65_9BACT</name>
<evidence type="ECO:0000313" key="10">
    <source>
        <dbReference type="Proteomes" id="UP000319817"/>
    </source>
</evidence>
<protein>
    <submittedName>
        <fullName evidence="9">ECF RNA polymerase sigma factor SigW</fullName>
    </submittedName>
</protein>
<dbReference type="InterPro" id="IPR013324">
    <property type="entry name" value="RNA_pol_sigma_r3/r4-like"/>
</dbReference>
<evidence type="ECO:0000256" key="4">
    <source>
        <dbReference type="ARBA" id="ARBA00023125"/>
    </source>
</evidence>
<evidence type="ECO:0000259" key="7">
    <source>
        <dbReference type="Pfam" id="PF04542"/>
    </source>
</evidence>
<comment type="similarity">
    <text evidence="1">Belongs to the sigma-70 factor family. ECF subfamily.</text>
</comment>
<dbReference type="AlphaFoldDB" id="A0A517NN65"/>
<dbReference type="RefSeq" id="WP_145416078.1">
    <property type="nucleotide sequence ID" value="NZ_CP036526.1"/>
</dbReference>
<dbReference type="InterPro" id="IPR014284">
    <property type="entry name" value="RNA_pol_sigma-70_dom"/>
</dbReference>
<keyword evidence="3" id="KW-0731">Sigma factor</keyword>
<dbReference type="Pfam" id="PF08281">
    <property type="entry name" value="Sigma70_r4_2"/>
    <property type="match status" value="1"/>
</dbReference>
<accession>A0A517NN65</accession>
<dbReference type="SUPFAM" id="SSF88946">
    <property type="entry name" value="Sigma2 domain of RNA polymerase sigma factors"/>
    <property type="match status" value="1"/>
</dbReference>
<dbReference type="InterPro" id="IPR007627">
    <property type="entry name" value="RNA_pol_sigma70_r2"/>
</dbReference>
<sequence length="210" mass="24023">MDDSCAALVRQVQQNDPVAFAQLFGKHYTAVFNRCLRLLGHRQDAEDATQETFSRAVRYIHRWDTRRPLEPWLITIAANRCRTQLSRRQPLVSLSDTNDASADSQATSQIAIRREQQQRDAESLTEEVELAMASLPENHRRAFKLFHEQGCDYQQISLRLGCPIGTAKTWVHRARESMMQKLCDRNVVQAPMTSQTDQPKPRTDSVGADQ</sequence>
<feature type="domain" description="RNA polymerase sigma-70 region 2" evidence="7">
    <location>
        <begin position="23"/>
        <end position="89"/>
    </location>
</feature>
<keyword evidence="4" id="KW-0238">DNA-binding</keyword>